<organism evidence="1 2">
    <name type="scientific">Dermacentor silvarum</name>
    <name type="common">Tick</name>
    <dbReference type="NCBI Taxonomy" id="543639"/>
    <lineage>
        <taxon>Eukaryota</taxon>
        <taxon>Metazoa</taxon>
        <taxon>Ecdysozoa</taxon>
        <taxon>Arthropoda</taxon>
        <taxon>Chelicerata</taxon>
        <taxon>Arachnida</taxon>
        <taxon>Acari</taxon>
        <taxon>Parasitiformes</taxon>
        <taxon>Ixodida</taxon>
        <taxon>Ixodoidea</taxon>
        <taxon>Ixodidae</taxon>
        <taxon>Rhipicephalinae</taxon>
        <taxon>Dermacentor</taxon>
    </lineage>
</organism>
<keyword evidence="2" id="KW-1185">Reference proteome</keyword>
<dbReference type="Proteomes" id="UP000821865">
    <property type="component" value="Chromosome 1"/>
</dbReference>
<accession>A0ACB8E236</accession>
<name>A0ACB8E236_DERSI</name>
<dbReference type="EMBL" id="CM023470">
    <property type="protein sequence ID" value="KAH7980384.1"/>
    <property type="molecule type" value="Genomic_DNA"/>
</dbReference>
<protein>
    <submittedName>
        <fullName evidence="1">Uncharacterized protein</fullName>
    </submittedName>
</protein>
<sequence length="140" mass="15405">MDNTEMQQDPAVDDLQPASKKFKVNPNSEGHHASTGSQKRHRRRWRRRINKIRSQLALLSVSENTAGEKLGDASEKTQQAKPGVSTTAPGYLSMVSTMRKTSRPTCSQQDNTTINVQPAGNDNAAYVPAKMSEMAEMTST</sequence>
<evidence type="ECO:0000313" key="2">
    <source>
        <dbReference type="Proteomes" id="UP000821865"/>
    </source>
</evidence>
<gene>
    <name evidence="1" type="ORF">HPB49_015452</name>
</gene>
<evidence type="ECO:0000313" key="1">
    <source>
        <dbReference type="EMBL" id="KAH7980384.1"/>
    </source>
</evidence>
<reference evidence="1" key="1">
    <citation type="submission" date="2020-05" db="EMBL/GenBank/DDBJ databases">
        <title>Large-scale comparative analyses of tick genomes elucidate their genetic diversity and vector capacities.</title>
        <authorList>
            <person name="Jia N."/>
            <person name="Wang J."/>
            <person name="Shi W."/>
            <person name="Du L."/>
            <person name="Sun Y."/>
            <person name="Zhan W."/>
            <person name="Jiang J."/>
            <person name="Wang Q."/>
            <person name="Zhang B."/>
            <person name="Ji P."/>
            <person name="Sakyi L.B."/>
            <person name="Cui X."/>
            <person name="Yuan T."/>
            <person name="Jiang B."/>
            <person name="Yang W."/>
            <person name="Lam T.T.-Y."/>
            <person name="Chang Q."/>
            <person name="Ding S."/>
            <person name="Wang X."/>
            <person name="Zhu J."/>
            <person name="Ruan X."/>
            <person name="Zhao L."/>
            <person name="Wei J."/>
            <person name="Que T."/>
            <person name="Du C."/>
            <person name="Cheng J."/>
            <person name="Dai P."/>
            <person name="Han X."/>
            <person name="Huang E."/>
            <person name="Gao Y."/>
            <person name="Liu J."/>
            <person name="Shao H."/>
            <person name="Ye R."/>
            <person name="Li L."/>
            <person name="Wei W."/>
            <person name="Wang X."/>
            <person name="Wang C."/>
            <person name="Yang T."/>
            <person name="Huo Q."/>
            <person name="Li W."/>
            <person name="Guo W."/>
            <person name="Chen H."/>
            <person name="Zhou L."/>
            <person name="Ni X."/>
            <person name="Tian J."/>
            <person name="Zhou Y."/>
            <person name="Sheng Y."/>
            <person name="Liu T."/>
            <person name="Pan Y."/>
            <person name="Xia L."/>
            <person name="Li J."/>
            <person name="Zhao F."/>
            <person name="Cao W."/>
        </authorList>
    </citation>
    <scope>NUCLEOTIDE SEQUENCE</scope>
    <source>
        <strain evidence="1">Dsil-2018</strain>
    </source>
</reference>
<comment type="caution">
    <text evidence="1">The sequence shown here is derived from an EMBL/GenBank/DDBJ whole genome shotgun (WGS) entry which is preliminary data.</text>
</comment>
<proteinExistence type="predicted"/>